<dbReference type="InterPro" id="IPR058636">
    <property type="entry name" value="Beta-barrel_YknX"/>
</dbReference>
<keyword evidence="2" id="KW-0175">Coiled coil</keyword>
<comment type="subcellular location">
    <subcellularLocation>
        <location evidence="1">Cell envelope</location>
    </subcellularLocation>
</comment>
<dbReference type="PRINTS" id="PR01490">
    <property type="entry name" value="RTXTOXIND"/>
</dbReference>
<dbReference type="InterPro" id="IPR050465">
    <property type="entry name" value="UPF0194_transport"/>
</dbReference>
<evidence type="ECO:0000313" key="6">
    <source>
        <dbReference type="Proteomes" id="UP000719500"/>
    </source>
</evidence>
<dbReference type="EMBL" id="JACSNX010000015">
    <property type="protein sequence ID" value="MBM6851740.1"/>
    <property type="molecule type" value="Genomic_DNA"/>
</dbReference>
<gene>
    <name evidence="5" type="ORF">H9X91_09865</name>
</gene>
<name>A0ABS2FWJ8_9FIRM</name>
<evidence type="ECO:0000256" key="2">
    <source>
        <dbReference type="ARBA" id="ARBA00023054"/>
    </source>
</evidence>
<dbReference type="Pfam" id="PF25990">
    <property type="entry name" value="Beta-barrel_YknX"/>
    <property type="match status" value="1"/>
</dbReference>
<dbReference type="Pfam" id="PF25917">
    <property type="entry name" value="BSH_RND"/>
    <property type="match status" value="1"/>
</dbReference>
<feature type="domain" description="Multidrug resistance protein MdtA-like barrel-sandwich hybrid" evidence="3">
    <location>
        <begin position="47"/>
        <end position="262"/>
    </location>
</feature>
<dbReference type="PANTHER" id="PTHR32347">
    <property type="entry name" value="EFFLUX SYSTEM COMPONENT YKNX-RELATED"/>
    <property type="match status" value="1"/>
</dbReference>
<dbReference type="InterPro" id="IPR058625">
    <property type="entry name" value="MdtA-like_BSH"/>
</dbReference>
<dbReference type="SUPFAM" id="SSF111369">
    <property type="entry name" value="HlyD-like secretion proteins"/>
    <property type="match status" value="2"/>
</dbReference>
<feature type="domain" description="YknX-like beta-barrel" evidence="4">
    <location>
        <begin position="270"/>
        <end position="342"/>
    </location>
</feature>
<organism evidence="5 6">
    <name type="scientific">Oscillibacter valericigenes</name>
    <dbReference type="NCBI Taxonomy" id="351091"/>
    <lineage>
        <taxon>Bacteria</taxon>
        <taxon>Bacillati</taxon>
        <taxon>Bacillota</taxon>
        <taxon>Clostridia</taxon>
        <taxon>Eubacteriales</taxon>
        <taxon>Oscillospiraceae</taxon>
        <taxon>Oscillibacter</taxon>
    </lineage>
</organism>
<dbReference type="PANTHER" id="PTHR32347:SF14">
    <property type="entry name" value="EFFLUX SYSTEM COMPONENT YKNX-RELATED"/>
    <property type="match status" value="1"/>
</dbReference>
<evidence type="ECO:0000259" key="4">
    <source>
        <dbReference type="Pfam" id="PF25990"/>
    </source>
</evidence>
<evidence type="ECO:0000313" key="5">
    <source>
        <dbReference type="EMBL" id="MBM6851740.1"/>
    </source>
</evidence>
<keyword evidence="6" id="KW-1185">Reference proteome</keyword>
<sequence>MEEGQLLYTIDSSNASSSLTQSQNSYSQAQTSYQQAVDAKYPEADLTGTVSEVYVNEGDSVSAGTELLKIVADENMYIDFSFTYADSDDFYIGQSATVFIDGFAGSLTGTVTAVSSSSAAVSTGVPLTTVRVRLTNPGLVTTDYTASAVIGSYSSYGQASIKVGASSVITAEASGKVSGFDWLVGDTISSGDRICTITGDSVDNAIESARISVSNAATSLESAQENLEDYSITAPISGTVVTKTAKAGDNIEGGSDSTLCVIYDLSYLEMTMSIDELDISSVEVGQEVQITADAVEGKTYTGVVTEVSVAGTTSGGITTYPVTVRIDETDGLLPGMNVDAEIVISSTEDALAIPASAVNRGDTVLITADSPSAANALDQEAPEGYVYVAVETGVSDDSYIEILSGLQEGDTVAYLQTTSSSSSDSGMMMGGMAGGMPSGGMPSGGGGMAGGPGGF</sequence>
<dbReference type="Proteomes" id="UP000719500">
    <property type="component" value="Unassembled WGS sequence"/>
</dbReference>
<dbReference type="Gene3D" id="2.40.30.170">
    <property type="match status" value="2"/>
</dbReference>
<protein>
    <submittedName>
        <fullName evidence="5">HlyD family efflux transporter periplasmic adaptor subunit</fullName>
    </submittedName>
</protein>
<evidence type="ECO:0000259" key="3">
    <source>
        <dbReference type="Pfam" id="PF25917"/>
    </source>
</evidence>
<dbReference type="Gene3D" id="2.40.420.20">
    <property type="match status" value="1"/>
</dbReference>
<dbReference type="RefSeq" id="WP_204804724.1">
    <property type="nucleotide sequence ID" value="NZ_JACSNX010000015.1"/>
</dbReference>
<accession>A0ABS2FWJ8</accession>
<evidence type="ECO:0000256" key="1">
    <source>
        <dbReference type="ARBA" id="ARBA00004196"/>
    </source>
</evidence>
<proteinExistence type="predicted"/>
<reference evidence="5 6" key="1">
    <citation type="journal article" date="2021" name="Sci. Rep.">
        <title>The distribution of antibiotic resistance genes in chicken gut microbiota commensals.</title>
        <authorList>
            <person name="Juricova H."/>
            <person name="Matiasovicova J."/>
            <person name="Kubasova T."/>
            <person name="Cejkova D."/>
            <person name="Rychlik I."/>
        </authorList>
    </citation>
    <scope>NUCLEOTIDE SEQUENCE [LARGE SCALE GENOMIC DNA]</scope>
    <source>
        <strain evidence="5 6">An411</strain>
    </source>
</reference>
<dbReference type="Gene3D" id="2.40.50.100">
    <property type="match status" value="1"/>
</dbReference>
<comment type="caution">
    <text evidence="5">The sequence shown here is derived from an EMBL/GenBank/DDBJ whole genome shotgun (WGS) entry which is preliminary data.</text>
</comment>